<organism evidence="3 4">
    <name type="scientific">Chaetomium fimeti</name>
    <dbReference type="NCBI Taxonomy" id="1854472"/>
    <lineage>
        <taxon>Eukaryota</taxon>
        <taxon>Fungi</taxon>
        <taxon>Dikarya</taxon>
        <taxon>Ascomycota</taxon>
        <taxon>Pezizomycotina</taxon>
        <taxon>Sordariomycetes</taxon>
        <taxon>Sordariomycetidae</taxon>
        <taxon>Sordariales</taxon>
        <taxon>Chaetomiaceae</taxon>
        <taxon>Chaetomium</taxon>
    </lineage>
</organism>
<name>A0AAE0LRM9_9PEZI</name>
<evidence type="ECO:0000259" key="2">
    <source>
        <dbReference type="Pfam" id="PF26061"/>
    </source>
</evidence>
<evidence type="ECO:0000256" key="1">
    <source>
        <dbReference type="SAM" id="MobiDB-lite"/>
    </source>
</evidence>
<dbReference type="EMBL" id="JAUEPN010000005">
    <property type="protein sequence ID" value="KAK3294962.1"/>
    <property type="molecule type" value="Genomic_DNA"/>
</dbReference>
<reference evidence="3" key="1">
    <citation type="journal article" date="2023" name="Mol. Phylogenet. Evol.">
        <title>Genome-scale phylogeny and comparative genomics of the fungal order Sordariales.</title>
        <authorList>
            <person name="Hensen N."/>
            <person name="Bonometti L."/>
            <person name="Westerberg I."/>
            <person name="Brannstrom I.O."/>
            <person name="Guillou S."/>
            <person name="Cros-Aarteil S."/>
            <person name="Calhoun S."/>
            <person name="Haridas S."/>
            <person name="Kuo A."/>
            <person name="Mondo S."/>
            <person name="Pangilinan J."/>
            <person name="Riley R."/>
            <person name="LaButti K."/>
            <person name="Andreopoulos B."/>
            <person name="Lipzen A."/>
            <person name="Chen C."/>
            <person name="Yan M."/>
            <person name="Daum C."/>
            <person name="Ng V."/>
            <person name="Clum A."/>
            <person name="Steindorff A."/>
            <person name="Ohm R.A."/>
            <person name="Martin F."/>
            <person name="Silar P."/>
            <person name="Natvig D.O."/>
            <person name="Lalanne C."/>
            <person name="Gautier V."/>
            <person name="Ament-Velasquez S.L."/>
            <person name="Kruys A."/>
            <person name="Hutchinson M.I."/>
            <person name="Powell A.J."/>
            <person name="Barry K."/>
            <person name="Miller A.N."/>
            <person name="Grigoriev I.V."/>
            <person name="Debuchy R."/>
            <person name="Gladieux P."/>
            <person name="Hiltunen Thoren M."/>
            <person name="Johannesson H."/>
        </authorList>
    </citation>
    <scope>NUCLEOTIDE SEQUENCE</scope>
    <source>
        <strain evidence="3">CBS 168.71</strain>
    </source>
</reference>
<sequence>MHPSLSSLGIHTLLHSQRVIMVLSTSVSSPFAILLFGVAQCVLGHPLASRAVDCDRAVLAETADAYIAAQEAGDVSLLEGVVADGWEYEENNKKKDPGQGVLSKALTIDHRRTNFDLVACATYTEVIVSDPANPYVIGTQIRHGDDGRVTLIDTIASTTNSWLFDAKKTLEYVLQENWDPIPEDKRDERDVIQAAGDAYLDMWSNATASEAVPWGTPCVRLEGSAYTGKGSPDDSCKPGIPSNSSQAPNTRRRYVIDDAMGSVSIFCVWEHMMMAADSHEFRLEGGKLRYVHTMTECGGQRCTL</sequence>
<dbReference type="RefSeq" id="XP_062658476.1">
    <property type="nucleotide sequence ID" value="XM_062804216.1"/>
</dbReference>
<dbReference type="Proteomes" id="UP001278766">
    <property type="component" value="Unassembled WGS sequence"/>
</dbReference>
<evidence type="ECO:0000313" key="3">
    <source>
        <dbReference type="EMBL" id="KAK3294962.1"/>
    </source>
</evidence>
<dbReference type="Pfam" id="PF26061">
    <property type="entry name" value="DUF8021"/>
    <property type="match status" value="1"/>
</dbReference>
<keyword evidence="4" id="KW-1185">Reference proteome</keyword>
<accession>A0AAE0LRM9</accession>
<dbReference type="AlphaFoldDB" id="A0AAE0LRM9"/>
<proteinExistence type="predicted"/>
<protein>
    <recommendedName>
        <fullName evidence="2">DUF8021 domain-containing protein</fullName>
    </recommendedName>
</protein>
<evidence type="ECO:0000313" key="4">
    <source>
        <dbReference type="Proteomes" id="UP001278766"/>
    </source>
</evidence>
<comment type="caution">
    <text evidence="3">The sequence shown here is derived from an EMBL/GenBank/DDBJ whole genome shotgun (WGS) entry which is preliminary data.</text>
</comment>
<dbReference type="InterPro" id="IPR058334">
    <property type="entry name" value="DUF8021"/>
</dbReference>
<feature type="domain" description="DUF8021" evidence="2">
    <location>
        <begin position="185"/>
        <end position="295"/>
    </location>
</feature>
<reference evidence="3" key="2">
    <citation type="submission" date="2023-06" db="EMBL/GenBank/DDBJ databases">
        <authorList>
            <consortium name="Lawrence Berkeley National Laboratory"/>
            <person name="Haridas S."/>
            <person name="Hensen N."/>
            <person name="Bonometti L."/>
            <person name="Westerberg I."/>
            <person name="Brannstrom I.O."/>
            <person name="Guillou S."/>
            <person name="Cros-Aarteil S."/>
            <person name="Calhoun S."/>
            <person name="Kuo A."/>
            <person name="Mondo S."/>
            <person name="Pangilinan J."/>
            <person name="Riley R."/>
            <person name="Labutti K."/>
            <person name="Andreopoulos B."/>
            <person name="Lipzen A."/>
            <person name="Chen C."/>
            <person name="Yanf M."/>
            <person name="Daum C."/>
            <person name="Ng V."/>
            <person name="Clum A."/>
            <person name="Steindorff A."/>
            <person name="Ohm R."/>
            <person name="Martin F."/>
            <person name="Silar P."/>
            <person name="Natvig D."/>
            <person name="Lalanne C."/>
            <person name="Gautier V."/>
            <person name="Ament-Velasquez S.L."/>
            <person name="Kruys A."/>
            <person name="Hutchinson M.I."/>
            <person name="Powell A.J."/>
            <person name="Barry K."/>
            <person name="Miller A.N."/>
            <person name="Grigoriev I.V."/>
            <person name="Debuchy R."/>
            <person name="Gladieux P."/>
            <person name="Thoren M.H."/>
            <person name="Johannesson H."/>
        </authorList>
    </citation>
    <scope>NUCLEOTIDE SEQUENCE</scope>
    <source>
        <strain evidence="3">CBS 168.71</strain>
    </source>
</reference>
<feature type="region of interest" description="Disordered" evidence="1">
    <location>
        <begin position="229"/>
        <end position="251"/>
    </location>
</feature>
<dbReference type="GeneID" id="87841164"/>
<gene>
    <name evidence="3" type="ORF">B0H64DRAFT_402137</name>
</gene>